<name>A0ABQ2K9J0_9MICO</name>
<accession>A0ABQ2K9J0</accession>
<dbReference type="Proteomes" id="UP000626982">
    <property type="component" value="Unassembled WGS sequence"/>
</dbReference>
<dbReference type="Pfam" id="PF00144">
    <property type="entry name" value="Beta-lactamase"/>
    <property type="match status" value="1"/>
</dbReference>
<reference evidence="3" key="1">
    <citation type="journal article" date="2019" name="Int. J. Syst. Evol. Microbiol.">
        <title>The Global Catalogue of Microorganisms (GCM) 10K type strain sequencing project: providing services to taxonomists for standard genome sequencing and annotation.</title>
        <authorList>
            <consortium name="The Broad Institute Genomics Platform"/>
            <consortium name="The Broad Institute Genome Sequencing Center for Infectious Disease"/>
            <person name="Wu L."/>
            <person name="Ma J."/>
        </authorList>
    </citation>
    <scope>NUCLEOTIDE SEQUENCE [LARGE SCALE GENOMIC DNA]</scope>
    <source>
        <strain evidence="3">CGMCC 1.6960</strain>
    </source>
</reference>
<feature type="domain" description="Beta-lactamase-related" evidence="1">
    <location>
        <begin position="10"/>
        <end position="287"/>
    </location>
</feature>
<evidence type="ECO:0000259" key="1">
    <source>
        <dbReference type="Pfam" id="PF00144"/>
    </source>
</evidence>
<protein>
    <submittedName>
        <fullName evidence="2">Serine hydrolase</fullName>
    </submittedName>
</protein>
<gene>
    <name evidence="2" type="ORF">GCM10010968_00370</name>
</gene>
<keyword evidence="2" id="KW-0378">Hydrolase</keyword>
<dbReference type="InterPro" id="IPR050789">
    <property type="entry name" value="Diverse_Enzym_Activities"/>
</dbReference>
<dbReference type="Gene3D" id="3.40.710.10">
    <property type="entry name" value="DD-peptidase/beta-lactamase superfamily"/>
    <property type="match status" value="1"/>
</dbReference>
<dbReference type="RefSeq" id="WP_188714774.1">
    <property type="nucleotide sequence ID" value="NZ_BAABBD010000001.1"/>
</dbReference>
<proteinExistence type="predicted"/>
<dbReference type="EMBL" id="BMLM01000001">
    <property type="protein sequence ID" value="GGN76712.1"/>
    <property type="molecule type" value="Genomic_DNA"/>
</dbReference>
<dbReference type="InterPro" id="IPR012338">
    <property type="entry name" value="Beta-lactam/transpept-like"/>
</dbReference>
<evidence type="ECO:0000313" key="2">
    <source>
        <dbReference type="EMBL" id="GGN76712.1"/>
    </source>
</evidence>
<dbReference type="PANTHER" id="PTHR43283">
    <property type="entry name" value="BETA-LACTAMASE-RELATED"/>
    <property type="match status" value="1"/>
</dbReference>
<keyword evidence="3" id="KW-1185">Reference proteome</keyword>
<dbReference type="SUPFAM" id="SSF56601">
    <property type="entry name" value="beta-lactamase/transpeptidase-like"/>
    <property type="match status" value="1"/>
</dbReference>
<dbReference type="InterPro" id="IPR001466">
    <property type="entry name" value="Beta-lactam-related"/>
</dbReference>
<sequence length="348" mass="36905">MHWDQQELDEAIAEGPFSGVVAIDVGGERVLERAEGWMHRGYRVPMRADARIAVASGSKAFTALAVMRLVEDGALRLDQPVRELLGDDLPLIDDAVTIEHLLGHTSGIGDYLDEEGDWEPSEFPLTVPPHVLTTAEAFLPLLEGFPQKFAPGSGFAYCNGGYAVLAIVLERVAGEPFQAVVRRLVLEPAGLEATDHIRLDALPGDAARPYVFDEGDEDAVLRLPVLGAGDGGAFTTAADLHRFWLALLDGRIVRRDTLATMMAPRHEVPDEGKRAGLGLFLHGEHEALIVEGWDAGASFRSTHLVTARTTVSVLGNSSDGGWPVIGALADAVDAALDGAAGGGSSPAA</sequence>
<dbReference type="GO" id="GO:0016787">
    <property type="term" value="F:hydrolase activity"/>
    <property type="evidence" value="ECO:0007669"/>
    <property type="project" value="UniProtKB-KW"/>
</dbReference>
<evidence type="ECO:0000313" key="3">
    <source>
        <dbReference type="Proteomes" id="UP000626982"/>
    </source>
</evidence>
<comment type="caution">
    <text evidence="2">The sequence shown here is derived from an EMBL/GenBank/DDBJ whole genome shotgun (WGS) entry which is preliminary data.</text>
</comment>
<organism evidence="2 3">
    <name type="scientific">Agrococcus terreus</name>
    <dbReference type="NCBI Taxonomy" id="574649"/>
    <lineage>
        <taxon>Bacteria</taxon>
        <taxon>Bacillati</taxon>
        <taxon>Actinomycetota</taxon>
        <taxon>Actinomycetes</taxon>
        <taxon>Micrococcales</taxon>
        <taxon>Microbacteriaceae</taxon>
        <taxon>Agrococcus</taxon>
    </lineage>
</organism>